<dbReference type="GO" id="GO:0010090">
    <property type="term" value="P:trichome morphogenesis"/>
    <property type="evidence" value="ECO:0007669"/>
    <property type="project" value="InterPro"/>
</dbReference>
<protein>
    <recommendedName>
        <fullName evidence="3">C2H2-type domain-containing protein</fullName>
    </recommendedName>
</protein>
<feature type="compositionally biased region" description="Basic and acidic residues" evidence="2">
    <location>
        <begin position="58"/>
        <end position="76"/>
    </location>
</feature>
<dbReference type="GO" id="GO:0005634">
    <property type="term" value="C:nucleus"/>
    <property type="evidence" value="ECO:0007669"/>
    <property type="project" value="TreeGrafter"/>
</dbReference>
<dbReference type="GO" id="GO:0009736">
    <property type="term" value="P:cytokinin-activated signaling pathway"/>
    <property type="evidence" value="ECO:0007669"/>
    <property type="project" value="TreeGrafter"/>
</dbReference>
<dbReference type="PROSITE" id="PS00028">
    <property type="entry name" value="ZINC_FINGER_C2H2_1"/>
    <property type="match status" value="1"/>
</dbReference>
<keyword evidence="5" id="KW-1185">Reference proteome</keyword>
<feature type="region of interest" description="Disordered" evidence="2">
    <location>
        <begin position="22"/>
        <end position="76"/>
    </location>
</feature>
<dbReference type="GO" id="GO:0000976">
    <property type="term" value="F:transcription cis-regulatory region binding"/>
    <property type="evidence" value="ECO:0007669"/>
    <property type="project" value="TreeGrafter"/>
</dbReference>
<comment type="caution">
    <text evidence="4">The sequence shown here is derived from an EMBL/GenBank/DDBJ whole genome shotgun (WGS) entry which is preliminary data.</text>
</comment>
<dbReference type="InterPro" id="IPR044299">
    <property type="entry name" value="GIS3/ZFP5/ZFP6"/>
</dbReference>
<reference evidence="4 5" key="1">
    <citation type="submission" date="2018-10" db="EMBL/GenBank/DDBJ databases">
        <title>A high-quality apple genome assembly.</title>
        <authorList>
            <person name="Hu J."/>
        </authorList>
    </citation>
    <scope>NUCLEOTIDE SEQUENCE [LARGE SCALE GENOMIC DNA]</scope>
    <source>
        <strain evidence="5">cv. HFTH1</strain>
        <tissue evidence="4">Young leaf</tissue>
    </source>
</reference>
<proteinExistence type="predicted"/>
<keyword evidence="1" id="KW-0862">Zinc</keyword>
<dbReference type="GO" id="GO:0009740">
    <property type="term" value="P:gibberellic acid mediated signaling pathway"/>
    <property type="evidence" value="ECO:0007669"/>
    <property type="project" value="TreeGrafter"/>
</dbReference>
<dbReference type="GO" id="GO:0008270">
    <property type="term" value="F:zinc ion binding"/>
    <property type="evidence" value="ECO:0007669"/>
    <property type="project" value="UniProtKB-KW"/>
</dbReference>
<dbReference type="SUPFAM" id="SSF57667">
    <property type="entry name" value="beta-beta-alpha zinc fingers"/>
    <property type="match status" value="1"/>
</dbReference>
<dbReference type="InterPro" id="IPR036236">
    <property type="entry name" value="Znf_C2H2_sf"/>
</dbReference>
<organism evidence="4 5">
    <name type="scientific">Malus domestica</name>
    <name type="common">Apple</name>
    <name type="synonym">Pyrus malus</name>
    <dbReference type="NCBI Taxonomy" id="3750"/>
    <lineage>
        <taxon>Eukaryota</taxon>
        <taxon>Viridiplantae</taxon>
        <taxon>Streptophyta</taxon>
        <taxon>Embryophyta</taxon>
        <taxon>Tracheophyta</taxon>
        <taxon>Spermatophyta</taxon>
        <taxon>Magnoliopsida</taxon>
        <taxon>eudicotyledons</taxon>
        <taxon>Gunneridae</taxon>
        <taxon>Pentapetalae</taxon>
        <taxon>rosids</taxon>
        <taxon>fabids</taxon>
        <taxon>Rosales</taxon>
        <taxon>Rosaceae</taxon>
        <taxon>Amygdaloideae</taxon>
        <taxon>Maleae</taxon>
        <taxon>Malus</taxon>
    </lineage>
</organism>
<keyword evidence="1" id="KW-0863">Zinc-finger</keyword>
<dbReference type="AlphaFoldDB" id="A0A498HKA1"/>
<feature type="compositionally biased region" description="Low complexity" evidence="2">
    <location>
        <begin position="187"/>
        <end position="198"/>
    </location>
</feature>
<gene>
    <name evidence="4" type="ORF">DVH24_007073</name>
</gene>
<evidence type="ECO:0000256" key="1">
    <source>
        <dbReference type="PROSITE-ProRule" id="PRU00042"/>
    </source>
</evidence>
<evidence type="ECO:0000313" key="5">
    <source>
        <dbReference type="Proteomes" id="UP000290289"/>
    </source>
</evidence>
<dbReference type="Proteomes" id="UP000290289">
    <property type="component" value="Chromosome 16"/>
</dbReference>
<dbReference type="PANTHER" id="PTHR46353:SF5">
    <property type="entry name" value="ZINC FINGER PROTEIN 5"/>
    <property type="match status" value="1"/>
</dbReference>
<evidence type="ECO:0000313" key="4">
    <source>
        <dbReference type="EMBL" id="RXH69817.1"/>
    </source>
</evidence>
<name>A0A498HKA1_MALDO</name>
<dbReference type="GO" id="GO:0003700">
    <property type="term" value="F:DNA-binding transcription factor activity"/>
    <property type="evidence" value="ECO:0007669"/>
    <property type="project" value="TreeGrafter"/>
</dbReference>
<sequence length="263" mass="29511">MQSETNTVGACAEKKLRLFGFELNPNRNEETSMKGGRSAAEGGGDESVNSSNSVSHPIKLERYRENEKSSTSEPDDKKFECQYCFKEFANSQALGGHQNAHKKERMKKKRLQLQARKASINYYLQPFQTFHHHGSTVAPSWFYDPSSYLNPDHPFTLHEESQISFNSFDQSYGPSSGSHSQVSNWYSVPPQQQFPSSQTGEQDHVINPNKFTLTQTDRSGESRPIVFKPSPLSASTQQSCKPLDLQLGLGVPSKIQRSSRSEA</sequence>
<feature type="domain" description="C2H2-type" evidence="3">
    <location>
        <begin position="79"/>
        <end position="106"/>
    </location>
</feature>
<dbReference type="PANTHER" id="PTHR46353">
    <property type="entry name" value="ZINC FINGER PROTEIN 5"/>
    <property type="match status" value="1"/>
</dbReference>
<dbReference type="EMBL" id="RDQH01000342">
    <property type="protein sequence ID" value="RXH69817.1"/>
    <property type="molecule type" value="Genomic_DNA"/>
</dbReference>
<evidence type="ECO:0000256" key="2">
    <source>
        <dbReference type="SAM" id="MobiDB-lite"/>
    </source>
</evidence>
<feature type="compositionally biased region" description="Polar residues" evidence="2">
    <location>
        <begin position="167"/>
        <end position="186"/>
    </location>
</feature>
<dbReference type="Gene3D" id="3.30.160.60">
    <property type="entry name" value="Classic Zinc Finger"/>
    <property type="match status" value="1"/>
</dbReference>
<dbReference type="InterPro" id="IPR013087">
    <property type="entry name" value="Znf_C2H2_type"/>
</dbReference>
<accession>A0A498HKA1</accession>
<evidence type="ECO:0000259" key="3">
    <source>
        <dbReference type="PROSITE" id="PS50157"/>
    </source>
</evidence>
<dbReference type="PROSITE" id="PS50157">
    <property type="entry name" value="ZINC_FINGER_C2H2_2"/>
    <property type="match status" value="1"/>
</dbReference>
<feature type="region of interest" description="Disordered" evidence="2">
    <location>
        <begin position="167"/>
        <end position="239"/>
    </location>
</feature>
<keyword evidence="1" id="KW-0479">Metal-binding</keyword>